<evidence type="ECO:0000259" key="5">
    <source>
        <dbReference type="PROSITE" id="PS50893"/>
    </source>
</evidence>
<dbReference type="AlphaFoldDB" id="A0A0K9FCI3"/>
<feature type="domain" description="ABC transporter" evidence="5">
    <location>
        <begin position="2"/>
        <end position="231"/>
    </location>
</feature>
<dbReference type="InterPro" id="IPR003439">
    <property type="entry name" value="ABC_transporter-like_ATP-bd"/>
</dbReference>
<dbReference type="InterPro" id="IPR003593">
    <property type="entry name" value="AAA+_ATPase"/>
</dbReference>
<dbReference type="InterPro" id="IPR017871">
    <property type="entry name" value="ABC_transporter-like_CS"/>
</dbReference>
<dbReference type="GeneID" id="96598279"/>
<keyword evidence="3" id="KW-0547">Nucleotide-binding</keyword>
<dbReference type="GO" id="GO:0005524">
    <property type="term" value="F:ATP binding"/>
    <property type="evidence" value="ECO:0007669"/>
    <property type="project" value="UniProtKB-KW"/>
</dbReference>
<dbReference type="EMBL" id="LFXJ01000005">
    <property type="protein sequence ID" value="KMY32165.1"/>
    <property type="molecule type" value="Genomic_DNA"/>
</dbReference>
<protein>
    <submittedName>
        <fullName evidence="6">ABC transporter ATPase</fullName>
    </submittedName>
</protein>
<dbReference type="CDD" id="cd03230">
    <property type="entry name" value="ABC_DR_subfamily_A"/>
    <property type="match status" value="1"/>
</dbReference>
<comment type="similarity">
    <text evidence="1">Belongs to the ABC transporter superfamily.</text>
</comment>
<gene>
    <name evidence="6" type="ORF">ACZ11_08400</name>
</gene>
<dbReference type="Pfam" id="PF00005">
    <property type="entry name" value="ABC_tran"/>
    <property type="match status" value="1"/>
</dbReference>
<dbReference type="PROSITE" id="PS50893">
    <property type="entry name" value="ABC_TRANSPORTER_2"/>
    <property type="match status" value="1"/>
</dbReference>
<evidence type="ECO:0000256" key="1">
    <source>
        <dbReference type="ARBA" id="ARBA00005417"/>
    </source>
</evidence>
<dbReference type="PATRIC" id="fig|582475.4.peg.1217"/>
<evidence type="ECO:0000313" key="6">
    <source>
        <dbReference type="EMBL" id="KMY32165.1"/>
    </source>
</evidence>
<evidence type="ECO:0000256" key="2">
    <source>
        <dbReference type="ARBA" id="ARBA00022448"/>
    </source>
</evidence>
<name>A0A0K9FCI3_9BACI</name>
<keyword evidence="4" id="KW-0067">ATP-binding</keyword>
<dbReference type="RefSeq" id="WP_049665261.1">
    <property type="nucleotide sequence ID" value="NZ_LFXJ01000005.1"/>
</dbReference>
<evidence type="ECO:0000256" key="3">
    <source>
        <dbReference type="ARBA" id="ARBA00022741"/>
    </source>
</evidence>
<proteinExistence type="inferred from homology"/>
<dbReference type="PANTHER" id="PTHR43335:SF4">
    <property type="entry name" value="ABC TRANSPORTER, ATP-BINDING PROTEIN"/>
    <property type="match status" value="1"/>
</dbReference>
<evidence type="ECO:0000313" key="7">
    <source>
        <dbReference type="Proteomes" id="UP000037326"/>
    </source>
</evidence>
<dbReference type="PANTHER" id="PTHR43335">
    <property type="entry name" value="ABC TRANSPORTER, ATP-BINDING PROTEIN"/>
    <property type="match status" value="1"/>
</dbReference>
<evidence type="ECO:0000256" key="4">
    <source>
        <dbReference type="ARBA" id="ARBA00022840"/>
    </source>
</evidence>
<dbReference type="PROSITE" id="PS00211">
    <property type="entry name" value="ABC_TRANSPORTER_1"/>
    <property type="match status" value="1"/>
</dbReference>
<reference evidence="7" key="1">
    <citation type="submission" date="2015-07" db="EMBL/GenBank/DDBJ databases">
        <authorList>
            <consortium name="Consortium for Microbial Forensics and Genomics (microFORGE)"/>
            <person name="Knight B.M."/>
            <person name="Roberts D.P."/>
            <person name="Lin D."/>
            <person name="Hari K."/>
            <person name="Fletcher J."/>
            <person name="Melcher U."/>
            <person name="Blagden T."/>
            <person name="Winegar R.A."/>
        </authorList>
    </citation>
    <scope>NUCLEOTIDE SEQUENCE [LARGE SCALE GENOMIC DNA]</scope>
    <source>
        <strain evidence="7">DSM 23493</strain>
    </source>
</reference>
<dbReference type="GO" id="GO:0016887">
    <property type="term" value="F:ATP hydrolysis activity"/>
    <property type="evidence" value="ECO:0007669"/>
    <property type="project" value="InterPro"/>
</dbReference>
<dbReference type="Proteomes" id="UP000037326">
    <property type="component" value="Unassembled WGS sequence"/>
</dbReference>
<comment type="caution">
    <text evidence="6">The sequence shown here is derived from an EMBL/GenBank/DDBJ whole genome shotgun (WGS) entry which is preliminary data.</text>
</comment>
<dbReference type="Gene3D" id="3.40.50.300">
    <property type="entry name" value="P-loop containing nucleotide triphosphate hydrolases"/>
    <property type="match status" value="1"/>
</dbReference>
<accession>A0A0K9FCI3</accession>
<dbReference type="SUPFAM" id="SSF52540">
    <property type="entry name" value="P-loop containing nucleoside triphosphate hydrolases"/>
    <property type="match status" value="1"/>
</dbReference>
<dbReference type="InterPro" id="IPR027417">
    <property type="entry name" value="P-loop_NTPase"/>
</dbReference>
<keyword evidence="2" id="KW-0813">Transport</keyword>
<sequence length="308" mass="34965">MIEIQNITVQFGESKVLNDISMTFEQGEMIGLVAPNGTGKSTFMNVLMNYLKPMNGKVVFKDGLSYSNKSNEVKIHKFVSMMPDQSDLYNHLSGREHLKMFATMWQSDLKLIDETIEALNMGHYVNKKTGTYSLGMRQRLCFAMQIVTNTEIMMMDEVMNGLDPNNVEIISKILLKKKAEGKIIIIASHLLDNLEKYADRIFLFNNGKLVDTNQVIEGFSQAHIKTIRVKNLENNTKKQLHELFPNLELQTLTNGMSLIHLPSSEASLLSTLTSFLVERNVVDFAFGKVTLNDLYTMYYHEDSNVTAS</sequence>
<organism evidence="6 7">
    <name type="scientific">Lysinibacillus xylanilyticus</name>
    <dbReference type="NCBI Taxonomy" id="582475"/>
    <lineage>
        <taxon>Bacteria</taxon>
        <taxon>Bacillati</taxon>
        <taxon>Bacillota</taxon>
        <taxon>Bacilli</taxon>
        <taxon>Bacillales</taxon>
        <taxon>Bacillaceae</taxon>
        <taxon>Lysinibacillus</taxon>
    </lineage>
</organism>
<dbReference type="SMART" id="SM00382">
    <property type="entry name" value="AAA"/>
    <property type="match status" value="1"/>
</dbReference>
<dbReference type="OrthoDB" id="2365508at2"/>